<dbReference type="EMBL" id="DS640098">
    <property type="protein sequence ID" value="EEC01790.1"/>
    <property type="molecule type" value="Genomic_DNA"/>
</dbReference>
<dbReference type="VEuPathDB" id="VectorBase:ISCP_022977"/>
<dbReference type="EMBL" id="ABJB010368910">
    <property type="status" value="NOT_ANNOTATED_CDS"/>
    <property type="molecule type" value="Genomic_DNA"/>
</dbReference>
<dbReference type="EMBL" id="ABJB010632404">
    <property type="status" value="NOT_ANNOTATED_CDS"/>
    <property type="molecule type" value="Genomic_DNA"/>
</dbReference>
<reference evidence="5" key="2">
    <citation type="submission" date="2020-05" db="UniProtKB">
        <authorList>
            <consortium name="EnsemblMetazoa"/>
        </authorList>
    </citation>
    <scope>IDENTIFICATION</scope>
    <source>
        <strain evidence="5">wikel</strain>
    </source>
</reference>
<feature type="region of interest" description="Disordered" evidence="3">
    <location>
        <begin position="1"/>
        <end position="20"/>
    </location>
</feature>
<dbReference type="EMBL" id="ABJB010573409">
    <property type="status" value="NOT_ANNOTATED_CDS"/>
    <property type="molecule type" value="Genomic_DNA"/>
</dbReference>
<keyword evidence="2" id="KW-0677">Repeat</keyword>
<dbReference type="PANTHER" id="PTHR46376">
    <property type="entry name" value="LEUCINE-ZIPPER-LIKE TRANSCRIPTIONAL REGULATOR 1"/>
    <property type="match status" value="1"/>
</dbReference>
<evidence type="ECO:0000313" key="5">
    <source>
        <dbReference type="EnsemblMetazoa" id="ISCW015856-PA"/>
    </source>
</evidence>
<dbReference type="InterPro" id="IPR051568">
    <property type="entry name" value="LZTR1/Attractin"/>
</dbReference>
<proteinExistence type="predicted"/>
<dbReference type="Pfam" id="PF24681">
    <property type="entry name" value="Kelch_KLHDC2_KLHL20_DRC7"/>
    <property type="match status" value="1"/>
</dbReference>
<keyword evidence="6" id="KW-1185">Reference proteome</keyword>
<dbReference type="EMBL" id="ABJB010693074">
    <property type="status" value="NOT_ANNOTATED_CDS"/>
    <property type="molecule type" value="Genomic_DNA"/>
</dbReference>
<dbReference type="VEuPathDB" id="VectorBase:ISCW015856"/>
<dbReference type="VEuPathDB" id="VectorBase:ISCI015856"/>
<dbReference type="OrthoDB" id="432528at2759"/>
<dbReference type="Gene3D" id="2.120.10.80">
    <property type="entry name" value="Kelch-type beta propeller"/>
    <property type="match status" value="1"/>
</dbReference>
<dbReference type="STRING" id="6945.B7P5B8"/>
<name>B7P5B8_IXOSC</name>
<sequence length="163" mass="18072">MLGGRPESVGRSSLQGKPPTLFAGTLHRLVEGTSLWRKQQEQGRLGAGRQPTGRRGHTCVIYNGAMHLFGGYQDLKGSSAELWGFHFGTSLWRKQQEQGRLGAGRQPTGRRGHTCVIYNGAMHLFGGYQDLKGSSAELWGFHFANFLFYASFDGDKREVGELR</sequence>
<dbReference type="EMBL" id="ABJB010489928">
    <property type="status" value="NOT_ANNOTATED_CDS"/>
    <property type="molecule type" value="Genomic_DNA"/>
</dbReference>
<organism>
    <name type="scientific">Ixodes scapularis</name>
    <name type="common">Black-legged tick</name>
    <name type="synonym">Deer tick</name>
    <dbReference type="NCBI Taxonomy" id="6945"/>
    <lineage>
        <taxon>Eukaryota</taxon>
        <taxon>Metazoa</taxon>
        <taxon>Ecdysozoa</taxon>
        <taxon>Arthropoda</taxon>
        <taxon>Chelicerata</taxon>
        <taxon>Arachnida</taxon>
        <taxon>Acari</taxon>
        <taxon>Parasitiformes</taxon>
        <taxon>Ixodida</taxon>
        <taxon>Ixodoidea</taxon>
        <taxon>Ixodidae</taxon>
        <taxon>Ixodinae</taxon>
        <taxon>Ixodes</taxon>
    </lineage>
</organism>
<dbReference type="EnsemblMetazoa" id="ISCW015856-RA">
    <property type="protein sequence ID" value="ISCW015856-PA"/>
    <property type="gene ID" value="ISCW015856"/>
</dbReference>
<evidence type="ECO:0000313" key="6">
    <source>
        <dbReference type="Proteomes" id="UP000001555"/>
    </source>
</evidence>
<accession>B7P5B8</accession>
<dbReference type="PANTHER" id="PTHR46376:SF1">
    <property type="entry name" value="LEUCINE-ZIPPER-LIKE TRANSCRIPTIONAL REGULATOR 1"/>
    <property type="match status" value="1"/>
</dbReference>
<dbReference type="AlphaFoldDB" id="B7P5B8"/>
<dbReference type="SUPFAM" id="SSF117281">
    <property type="entry name" value="Kelch motif"/>
    <property type="match status" value="1"/>
</dbReference>
<dbReference type="Proteomes" id="UP000001555">
    <property type="component" value="Unassembled WGS sequence"/>
</dbReference>
<dbReference type="HOGENOM" id="CLU_1628885_0_0_1"/>
<gene>
    <name evidence="4" type="ORF">IscW_ISCW015856</name>
</gene>
<dbReference type="PaxDb" id="6945-B7P5B8"/>
<evidence type="ECO:0000256" key="3">
    <source>
        <dbReference type="SAM" id="MobiDB-lite"/>
    </source>
</evidence>
<keyword evidence="1" id="KW-0880">Kelch repeat</keyword>
<evidence type="ECO:0000256" key="1">
    <source>
        <dbReference type="ARBA" id="ARBA00022441"/>
    </source>
</evidence>
<dbReference type="InParanoid" id="B7P5B8"/>
<evidence type="ECO:0000313" key="4">
    <source>
        <dbReference type="EMBL" id="EEC01790.1"/>
    </source>
</evidence>
<evidence type="ECO:0000256" key="2">
    <source>
        <dbReference type="ARBA" id="ARBA00022737"/>
    </source>
</evidence>
<protein>
    <submittedName>
        <fullName evidence="4 5">Uncharacterized protein</fullName>
    </submittedName>
</protein>
<reference evidence="4 6" key="1">
    <citation type="submission" date="2008-03" db="EMBL/GenBank/DDBJ databases">
        <title>Annotation of Ixodes scapularis.</title>
        <authorList>
            <consortium name="Ixodes scapularis Genome Project Consortium"/>
            <person name="Caler E."/>
            <person name="Hannick L.I."/>
            <person name="Bidwell S."/>
            <person name="Joardar V."/>
            <person name="Thiagarajan M."/>
            <person name="Amedeo P."/>
            <person name="Galinsky K.J."/>
            <person name="Schobel S."/>
            <person name="Inman J."/>
            <person name="Hostetler J."/>
            <person name="Miller J."/>
            <person name="Hammond M."/>
            <person name="Megy K."/>
            <person name="Lawson D."/>
            <person name="Kodira C."/>
            <person name="Sutton G."/>
            <person name="Meyer J."/>
            <person name="Hill C.A."/>
            <person name="Birren B."/>
            <person name="Nene V."/>
            <person name="Collins F."/>
            <person name="Alarcon-Chaidez F."/>
            <person name="Wikel S."/>
            <person name="Strausberg R."/>
        </authorList>
    </citation>
    <scope>NUCLEOTIDE SEQUENCE [LARGE SCALE GENOMIC DNA]</scope>
    <source>
        <strain evidence="6">Wikel</strain>
        <strain evidence="4">Wikel colony</strain>
    </source>
</reference>
<dbReference type="InterPro" id="IPR015915">
    <property type="entry name" value="Kelch-typ_b-propeller"/>
</dbReference>